<dbReference type="Proteomes" id="UP000186919">
    <property type="component" value="Unassembled WGS sequence"/>
</dbReference>
<dbReference type="EMBL" id="LQYE01000013">
    <property type="protein sequence ID" value="OAT68668.1"/>
    <property type="molecule type" value="Genomic_DNA"/>
</dbReference>
<name>A0A179V9V0_9MYCO</name>
<proteinExistence type="predicted"/>
<dbReference type="Pfam" id="PF19993">
    <property type="entry name" value="DO-GTPase2"/>
    <property type="match status" value="1"/>
</dbReference>
<evidence type="ECO:0000313" key="2">
    <source>
        <dbReference type="EMBL" id="OAT68668.1"/>
    </source>
</evidence>
<evidence type="ECO:0000259" key="1">
    <source>
        <dbReference type="Pfam" id="PF19993"/>
    </source>
</evidence>
<dbReference type="InterPro" id="IPR045528">
    <property type="entry name" value="DO-GTPase2"/>
</dbReference>
<organism evidence="2 3">
    <name type="scientific">Mycobacteroides immunogenum</name>
    <dbReference type="NCBI Taxonomy" id="83262"/>
    <lineage>
        <taxon>Bacteria</taxon>
        <taxon>Bacillati</taxon>
        <taxon>Actinomycetota</taxon>
        <taxon>Actinomycetes</taxon>
        <taxon>Mycobacteriales</taxon>
        <taxon>Mycobacteriaceae</taxon>
        <taxon>Mycobacteroides</taxon>
    </lineage>
</organism>
<gene>
    <name evidence="2" type="ORF">AWB85_24175</name>
</gene>
<protein>
    <recommendedName>
        <fullName evidence="1">Double-GTPase 2 domain-containing protein</fullName>
    </recommendedName>
</protein>
<reference evidence="2 3" key="1">
    <citation type="submission" date="2016-01" db="EMBL/GenBank/DDBJ databases">
        <title>Mycobacterium immunogenum strain CD11_6 genome sequencing and assembly.</title>
        <authorList>
            <person name="Kaur G."/>
            <person name="Nair G.R."/>
            <person name="Mayilraj S."/>
        </authorList>
    </citation>
    <scope>NUCLEOTIDE SEQUENCE [LARGE SCALE GENOMIC DNA]</scope>
    <source>
        <strain evidence="2 3">CD11-6</strain>
    </source>
</reference>
<comment type="caution">
    <text evidence="2">The sequence shown here is derived from an EMBL/GenBank/DDBJ whole genome shotgun (WGS) entry which is preliminary data.</text>
</comment>
<feature type="domain" description="Double-GTPase 2" evidence="1">
    <location>
        <begin position="3"/>
        <end position="146"/>
    </location>
</feature>
<sequence>MNGRSPALLHFGLNSPGQTPKQLLYTDAPGEWFTQWAEEPSEAEGAQWVANHADAFVLLADSDALSGPHRGVARAEYESLAIQLATTAQKRVVVPVLAKADIPVPEPIAAFLTNLNKRLFGRETILVSVKSTAFQPITAPIDQGVEAALLGRYASTYENDDGWARQVAPRINSRFRA</sequence>
<accession>A0A179V9V0</accession>
<evidence type="ECO:0000313" key="3">
    <source>
        <dbReference type="Proteomes" id="UP000186919"/>
    </source>
</evidence>
<dbReference type="AlphaFoldDB" id="A0A179V9V0"/>